<dbReference type="EMBL" id="WNTK01088899">
    <property type="protein sequence ID" value="KAG9460284.1"/>
    <property type="molecule type" value="Genomic_DNA"/>
</dbReference>
<name>A0A8J6E502_ELECQ</name>
<evidence type="ECO:0000313" key="5">
    <source>
        <dbReference type="Proteomes" id="UP000770717"/>
    </source>
</evidence>
<protein>
    <recommendedName>
        <fullName evidence="3">CCHC-type domain-containing protein</fullName>
    </recommendedName>
</protein>
<feature type="region of interest" description="Disordered" evidence="2">
    <location>
        <begin position="1"/>
        <end position="37"/>
    </location>
</feature>
<dbReference type="Proteomes" id="UP000770717">
    <property type="component" value="Unassembled WGS sequence"/>
</dbReference>
<dbReference type="PROSITE" id="PS50158">
    <property type="entry name" value="ZF_CCHC"/>
    <property type="match status" value="1"/>
</dbReference>
<feature type="compositionally biased region" description="Pro residues" evidence="2">
    <location>
        <begin position="9"/>
        <end position="23"/>
    </location>
</feature>
<proteinExistence type="predicted"/>
<dbReference type="GO" id="GO:0008270">
    <property type="term" value="F:zinc ion binding"/>
    <property type="evidence" value="ECO:0007669"/>
    <property type="project" value="UniProtKB-KW"/>
</dbReference>
<dbReference type="GO" id="GO:0003676">
    <property type="term" value="F:nucleic acid binding"/>
    <property type="evidence" value="ECO:0007669"/>
    <property type="project" value="InterPro"/>
</dbReference>
<dbReference type="AlphaFoldDB" id="A0A8J6E502"/>
<keyword evidence="5" id="KW-1185">Reference proteome</keyword>
<feature type="region of interest" description="Disordered" evidence="2">
    <location>
        <begin position="54"/>
        <end position="91"/>
    </location>
</feature>
<keyword evidence="1" id="KW-0479">Metal-binding</keyword>
<evidence type="ECO:0000256" key="1">
    <source>
        <dbReference type="PROSITE-ProRule" id="PRU00047"/>
    </source>
</evidence>
<dbReference type="Gene3D" id="4.10.60.10">
    <property type="entry name" value="Zinc finger, CCHC-type"/>
    <property type="match status" value="1"/>
</dbReference>
<evidence type="ECO:0000256" key="2">
    <source>
        <dbReference type="SAM" id="MobiDB-lite"/>
    </source>
</evidence>
<comment type="caution">
    <text evidence="4">The sequence shown here is derived from an EMBL/GenBank/DDBJ whole genome shotgun (WGS) entry which is preliminary data.</text>
</comment>
<organism evidence="4 5">
    <name type="scientific">Eleutherodactylus coqui</name>
    <name type="common">Puerto Rican coqui</name>
    <dbReference type="NCBI Taxonomy" id="57060"/>
    <lineage>
        <taxon>Eukaryota</taxon>
        <taxon>Metazoa</taxon>
        <taxon>Chordata</taxon>
        <taxon>Craniata</taxon>
        <taxon>Vertebrata</taxon>
        <taxon>Euteleostomi</taxon>
        <taxon>Amphibia</taxon>
        <taxon>Batrachia</taxon>
        <taxon>Anura</taxon>
        <taxon>Neobatrachia</taxon>
        <taxon>Hyloidea</taxon>
        <taxon>Eleutherodactylidae</taxon>
        <taxon>Eleutherodactylinae</taxon>
        <taxon>Eleutherodactylus</taxon>
        <taxon>Eleutherodactylus</taxon>
    </lineage>
</organism>
<keyword evidence="1" id="KW-0862">Zinc</keyword>
<feature type="domain" description="CCHC-type" evidence="3">
    <location>
        <begin position="40"/>
        <end position="54"/>
    </location>
</feature>
<dbReference type="InterPro" id="IPR036875">
    <property type="entry name" value="Znf_CCHC_sf"/>
</dbReference>
<keyword evidence="1" id="KW-0863">Zinc-finger</keyword>
<gene>
    <name evidence="4" type="ORF">GDO78_022849</name>
</gene>
<dbReference type="SUPFAM" id="SSF57756">
    <property type="entry name" value="Retrovirus zinc finger-like domains"/>
    <property type="match status" value="1"/>
</dbReference>
<evidence type="ECO:0000313" key="4">
    <source>
        <dbReference type="EMBL" id="KAG9460284.1"/>
    </source>
</evidence>
<dbReference type="InterPro" id="IPR001878">
    <property type="entry name" value="Znf_CCHC"/>
</dbReference>
<evidence type="ECO:0000259" key="3">
    <source>
        <dbReference type="PROSITE" id="PS50158"/>
    </source>
</evidence>
<reference evidence="4" key="1">
    <citation type="thesis" date="2020" institute="ProQuest LLC" country="789 East Eisenhower Parkway, Ann Arbor, MI, USA">
        <title>Comparative Genomics and Chromosome Evolution.</title>
        <authorList>
            <person name="Mudd A.B."/>
        </authorList>
    </citation>
    <scope>NUCLEOTIDE SEQUENCE</scope>
    <source>
        <strain evidence="4">HN-11 Male</strain>
        <tissue evidence="4">Kidney and liver</tissue>
    </source>
</reference>
<accession>A0A8J6E502</accession>
<sequence length="106" mass="11620">MGCRNPIETAPPPNNTQNNPPPSYVQKGRSQHRPFAGDQCGMCRKHGHWSRDCPLTSSAHTGREGGRGNAQNGHYQRRAHGRGIQARPQPPSCVAPIVLRYADNAE</sequence>